<feature type="transmembrane region" description="Helical" evidence="1">
    <location>
        <begin position="71"/>
        <end position="91"/>
    </location>
</feature>
<dbReference type="EMBL" id="FQXG01000008">
    <property type="protein sequence ID" value="SHI14363.1"/>
    <property type="molecule type" value="Genomic_DNA"/>
</dbReference>
<dbReference type="Proteomes" id="UP000184268">
    <property type="component" value="Unassembled WGS sequence"/>
</dbReference>
<evidence type="ECO:0000313" key="3">
    <source>
        <dbReference type="Proteomes" id="UP000184268"/>
    </source>
</evidence>
<organism evidence="2 3">
    <name type="scientific">Ferrimonas marina</name>
    <dbReference type="NCBI Taxonomy" id="299255"/>
    <lineage>
        <taxon>Bacteria</taxon>
        <taxon>Pseudomonadati</taxon>
        <taxon>Pseudomonadota</taxon>
        <taxon>Gammaproteobacteria</taxon>
        <taxon>Alteromonadales</taxon>
        <taxon>Ferrimonadaceae</taxon>
        <taxon>Ferrimonas</taxon>
    </lineage>
</organism>
<feature type="transmembrane region" description="Helical" evidence="1">
    <location>
        <begin position="97"/>
        <end position="118"/>
    </location>
</feature>
<keyword evidence="1" id="KW-0472">Membrane</keyword>
<accession>A0A1M5YRY2</accession>
<evidence type="ECO:0000313" key="2">
    <source>
        <dbReference type="EMBL" id="SHI14363.1"/>
    </source>
</evidence>
<keyword evidence="1" id="KW-0812">Transmembrane</keyword>
<keyword evidence="1" id="KW-1133">Transmembrane helix</keyword>
<feature type="transmembrane region" description="Helical" evidence="1">
    <location>
        <begin position="32"/>
        <end position="50"/>
    </location>
</feature>
<reference evidence="2 3" key="1">
    <citation type="submission" date="2016-11" db="EMBL/GenBank/DDBJ databases">
        <authorList>
            <person name="Jaros S."/>
            <person name="Januszkiewicz K."/>
            <person name="Wedrychowicz H."/>
        </authorList>
    </citation>
    <scope>NUCLEOTIDE SEQUENCE [LARGE SCALE GENOMIC DNA]</scope>
    <source>
        <strain evidence="2 3">DSM 16917</strain>
    </source>
</reference>
<keyword evidence="3" id="KW-1185">Reference proteome</keyword>
<gene>
    <name evidence="2" type="ORF">SAMN02745129_4307</name>
</gene>
<dbReference type="RefSeq" id="WP_067660303.1">
    <property type="nucleotide sequence ID" value="NZ_FQXG01000008.1"/>
</dbReference>
<sequence>MLKRAALSPLSLLTATLALVSAVELMPPSLVAPWLLVLLALTVQLGHGATGKRQVWRSVVGCLRSLDLARVGSGLLGVAGLCLLVWVSPTLVGLSSVLLVVLMLTTTLLLVVAACRWVQVKSRDYFSSVPLSGRAKATNQWQQQGYPALLMLVCGLLLLS</sequence>
<protein>
    <submittedName>
        <fullName evidence="2">Uncharacterized protein</fullName>
    </submittedName>
</protein>
<name>A0A1M5YRY2_9GAMM</name>
<proteinExistence type="predicted"/>
<evidence type="ECO:0000256" key="1">
    <source>
        <dbReference type="SAM" id="Phobius"/>
    </source>
</evidence>
<dbReference type="AlphaFoldDB" id="A0A1M5YRY2"/>